<evidence type="ECO:0000313" key="3">
    <source>
        <dbReference type="EMBL" id="KAK7271343.1"/>
    </source>
</evidence>
<dbReference type="GO" id="GO:0010333">
    <property type="term" value="F:terpene synthase activity"/>
    <property type="evidence" value="ECO:0007669"/>
    <property type="project" value="InterPro"/>
</dbReference>
<keyword evidence="1" id="KW-0479">Metal-binding</keyword>
<evidence type="ECO:0000256" key="1">
    <source>
        <dbReference type="ARBA" id="ARBA00022723"/>
    </source>
</evidence>
<dbReference type="EMBL" id="JAYKXN010000007">
    <property type="protein sequence ID" value="KAK7271343.1"/>
    <property type="molecule type" value="Genomic_DNA"/>
</dbReference>
<evidence type="ECO:0000313" key="4">
    <source>
        <dbReference type="Proteomes" id="UP001359559"/>
    </source>
</evidence>
<keyword evidence="4" id="KW-1185">Reference proteome</keyword>
<name>A0AAN9I8E7_CLITE</name>
<sequence length="209" mass="24353">MCSESEKRNGICIAPYLNKAWADLCKAYFIEAKWYYSGYTPTFEEYIENAWISIGVPVIFVHTYFSIPNSFTKKDLFCLEEHPNIIRSSGMLLRLANDLASSQQEIKTGDVPKSTECYMKESGATEAEARRHVRSIISTIWKKMNQEVQKSYFSPNLIDILVNIPRIALWFYQAGDRYTVQDIEFETKSGTLNCLFNLFCKWRLEFVQR</sequence>
<dbReference type="SUPFAM" id="SSF48576">
    <property type="entry name" value="Terpenoid synthases"/>
    <property type="match status" value="1"/>
</dbReference>
<proteinExistence type="predicted"/>
<dbReference type="PANTHER" id="PTHR31225">
    <property type="entry name" value="OS04G0344100 PROTEIN-RELATED"/>
    <property type="match status" value="1"/>
</dbReference>
<feature type="domain" description="Terpene synthase metal-binding" evidence="2">
    <location>
        <begin position="6"/>
        <end position="143"/>
    </location>
</feature>
<dbReference type="InterPro" id="IPR005630">
    <property type="entry name" value="Terpene_synthase_metal-bd"/>
</dbReference>
<dbReference type="PANTHER" id="PTHR31225:SF244">
    <property type="entry name" value="1,8-CINEOLE SYNTHASE 1, CHLOROPLASTIC-RELATED"/>
    <property type="match status" value="1"/>
</dbReference>
<dbReference type="AlphaFoldDB" id="A0AAN9I8E7"/>
<dbReference type="GO" id="GO:0016114">
    <property type="term" value="P:terpenoid biosynthetic process"/>
    <property type="evidence" value="ECO:0007669"/>
    <property type="project" value="InterPro"/>
</dbReference>
<accession>A0AAN9I8E7</accession>
<protein>
    <recommendedName>
        <fullName evidence="2">Terpene synthase metal-binding domain-containing protein</fullName>
    </recommendedName>
</protein>
<reference evidence="3 4" key="1">
    <citation type="submission" date="2024-01" db="EMBL/GenBank/DDBJ databases">
        <title>The genomes of 5 underutilized Papilionoideae crops provide insights into root nodulation and disease resistance.</title>
        <authorList>
            <person name="Yuan L."/>
        </authorList>
    </citation>
    <scope>NUCLEOTIDE SEQUENCE [LARGE SCALE GENOMIC DNA]</scope>
    <source>
        <strain evidence="3">LY-2023</strain>
        <tissue evidence="3">Leaf</tissue>
    </source>
</reference>
<dbReference type="Proteomes" id="UP001359559">
    <property type="component" value="Unassembled WGS sequence"/>
</dbReference>
<evidence type="ECO:0000259" key="2">
    <source>
        <dbReference type="Pfam" id="PF03936"/>
    </source>
</evidence>
<gene>
    <name evidence="3" type="ORF">RJT34_27155</name>
</gene>
<dbReference type="Pfam" id="PF03936">
    <property type="entry name" value="Terpene_synth_C"/>
    <property type="match status" value="1"/>
</dbReference>
<dbReference type="Gene3D" id="1.10.600.10">
    <property type="entry name" value="Farnesyl Diphosphate Synthase"/>
    <property type="match status" value="1"/>
</dbReference>
<organism evidence="3 4">
    <name type="scientific">Clitoria ternatea</name>
    <name type="common">Butterfly pea</name>
    <dbReference type="NCBI Taxonomy" id="43366"/>
    <lineage>
        <taxon>Eukaryota</taxon>
        <taxon>Viridiplantae</taxon>
        <taxon>Streptophyta</taxon>
        <taxon>Embryophyta</taxon>
        <taxon>Tracheophyta</taxon>
        <taxon>Spermatophyta</taxon>
        <taxon>Magnoliopsida</taxon>
        <taxon>eudicotyledons</taxon>
        <taxon>Gunneridae</taxon>
        <taxon>Pentapetalae</taxon>
        <taxon>rosids</taxon>
        <taxon>fabids</taxon>
        <taxon>Fabales</taxon>
        <taxon>Fabaceae</taxon>
        <taxon>Papilionoideae</taxon>
        <taxon>50 kb inversion clade</taxon>
        <taxon>NPAAA clade</taxon>
        <taxon>indigoferoid/millettioid clade</taxon>
        <taxon>Phaseoleae</taxon>
        <taxon>Clitoria</taxon>
    </lineage>
</organism>
<dbReference type="GO" id="GO:0000287">
    <property type="term" value="F:magnesium ion binding"/>
    <property type="evidence" value="ECO:0007669"/>
    <property type="project" value="InterPro"/>
</dbReference>
<comment type="caution">
    <text evidence="3">The sequence shown here is derived from an EMBL/GenBank/DDBJ whole genome shotgun (WGS) entry which is preliminary data.</text>
</comment>
<dbReference type="InterPro" id="IPR050148">
    <property type="entry name" value="Terpene_synthase-like"/>
</dbReference>
<dbReference type="InterPro" id="IPR008949">
    <property type="entry name" value="Isoprenoid_synthase_dom_sf"/>
</dbReference>